<keyword evidence="1" id="KW-1133">Transmembrane helix</keyword>
<gene>
    <name evidence="2" type="ORF">ABS766_06270</name>
</gene>
<dbReference type="RefSeq" id="WP_408084268.1">
    <property type="nucleotide sequence ID" value="NZ_JBELPZ010000004.1"/>
</dbReference>
<feature type="transmembrane region" description="Helical" evidence="1">
    <location>
        <begin position="50"/>
        <end position="68"/>
    </location>
</feature>
<accession>A0ABW8YUM8</accession>
<proteinExistence type="predicted"/>
<reference evidence="2 3" key="1">
    <citation type="submission" date="2024-06" db="EMBL/GenBank/DDBJ databases">
        <authorList>
            <person name="Kaempfer P."/>
            <person name="Viver T."/>
        </authorList>
    </citation>
    <scope>NUCLEOTIDE SEQUENCE [LARGE SCALE GENOMIC DNA]</scope>
    <source>
        <strain evidence="2 3">ST-119</strain>
    </source>
</reference>
<keyword evidence="3" id="KW-1185">Reference proteome</keyword>
<sequence>MKNFKLDNNVKTGSGFKVPDGYFESFTEKMMQQLPQKQTVVKPLYRRLPVWVRTAAIFILLVGIAFFIKNTKFQSAPNSQDIEDYLVYQTNFTSYDMMQHLNHKDIEELESSIAISDDAIENYLNENVYLSE</sequence>
<keyword evidence="1" id="KW-0812">Transmembrane</keyword>
<evidence type="ECO:0000256" key="1">
    <source>
        <dbReference type="SAM" id="Phobius"/>
    </source>
</evidence>
<dbReference type="EMBL" id="JBELPZ010000004">
    <property type="protein sequence ID" value="MFL9844019.1"/>
    <property type="molecule type" value="Genomic_DNA"/>
</dbReference>
<dbReference type="Proteomes" id="UP001629156">
    <property type="component" value="Unassembled WGS sequence"/>
</dbReference>
<organism evidence="2 3">
    <name type="scientific">Flavobacterium rhizosphaerae</name>
    <dbReference type="NCBI Taxonomy" id="3163298"/>
    <lineage>
        <taxon>Bacteria</taxon>
        <taxon>Pseudomonadati</taxon>
        <taxon>Bacteroidota</taxon>
        <taxon>Flavobacteriia</taxon>
        <taxon>Flavobacteriales</taxon>
        <taxon>Flavobacteriaceae</taxon>
        <taxon>Flavobacterium</taxon>
    </lineage>
</organism>
<keyword evidence="1" id="KW-0472">Membrane</keyword>
<comment type="caution">
    <text evidence="2">The sequence shown here is derived from an EMBL/GenBank/DDBJ whole genome shotgun (WGS) entry which is preliminary data.</text>
</comment>
<evidence type="ECO:0000313" key="2">
    <source>
        <dbReference type="EMBL" id="MFL9844019.1"/>
    </source>
</evidence>
<evidence type="ECO:0000313" key="3">
    <source>
        <dbReference type="Proteomes" id="UP001629156"/>
    </source>
</evidence>
<protein>
    <submittedName>
        <fullName evidence="2">Uncharacterized protein</fullName>
    </submittedName>
</protein>
<name>A0ABW8YUM8_9FLAO</name>